<evidence type="ECO:0000256" key="1">
    <source>
        <dbReference type="SAM" id="Phobius"/>
    </source>
</evidence>
<dbReference type="KEGG" id="pgri:PgNI_03943"/>
<accession>A0A6P8B8W8</accession>
<proteinExistence type="predicted"/>
<name>A0A6P8B8W8_PYRGI</name>
<dbReference type="Proteomes" id="UP000515153">
    <property type="component" value="Unplaced"/>
</dbReference>
<keyword evidence="1" id="KW-0812">Transmembrane</keyword>
<feature type="non-terminal residue" evidence="3">
    <location>
        <position position="1"/>
    </location>
</feature>
<evidence type="ECO:0000313" key="3">
    <source>
        <dbReference type="RefSeq" id="XP_030983449.1"/>
    </source>
</evidence>
<reference evidence="3" key="2">
    <citation type="submission" date="2019-10" db="EMBL/GenBank/DDBJ databases">
        <authorList>
            <consortium name="NCBI Genome Project"/>
        </authorList>
    </citation>
    <scope>NUCLEOTIDE SEQUENCE</scope>
    <source>
        <strain evidence="3">NI907</strain>
    </source>
</reference>
<evidence type="ECO:0000313" key="2">
    <source>
        <dbReference type="Proteomes" id="UP000515153"/>
    </source>
</evidence>
<sequence length="89" mass="10018">FAPNQHHESNPDTDVPRCPRTQCATKIVESTSRQLQLLALFVWLSTRVIISTTGAISLMERCLSHFMHLAHIFCVTKPVWVGSKLIGMN</sequence>
<gene>
    <name evidence="3" type="ORF">PgNI_03943</name>
</gene>
<reference evidence="3" key="3">
    <citation type="submission" date="2025-08" db="UniProtKB">
        <authorList>
            <consortium name="RefSeq"/>
        </authorList>
    </citation>
    <scope>IDENTIFICATION</scope>
    <source>
        <strain evidence="3">NI907</strain>
    </source>
</reference>
<keyword evidence="1" id="KW-0472">Membrane</keyword>
<dbReference type="AlphaFoldDB" id="A0A6P8B8W8"/>
<feature type="transmembrane region" description="Helical" evidence="1">
    <location>
        <begin position="37"/>
        <end position="59"/>
    </location>
</feature>
<dbReference type="RefSeq" id="XP_030983449.1">
    <property type="nucleotide sequence ID" value="XM_031123995.1"/>
</dbReference>
<dbReference type="GeneID" id="41958904"/>
<protein>
    <submittedName>
        <fullName evidence="3">Uncharacterized protein</fullName>
    </submittedName>
</protein>
<keyword evidence="1" id="KW-1133">Transmembrane helix</keyword>
<organism evidence="2 3">
    <name type="scientific">Pyricularia grisea</name>
    <name type="common">Crabgrass-specific blast fungus</name>
    <name type="synonym">Magnaporthe grisea</name>
    <dbReference type="NCBI Taxonomy" id="148305"/>
    <lineage>
        <taxon>Eukaryota</taxon>
        <taxon>Fungi</taxon>
        <taxon>Dikarya</taxon>
        <taxon>Ascomycota</taxon>
        <taxon>Pezizomycotina</taxon>
        <taxon>Sordariomycetes</taxon>
        <taxon>Sordariomycetidae</taxon>
        <taxon>Magnaporthales</taxon>
        <taxon>Pyriculariaceae</taxon>
        <taxon>Pyricularia</taxon>
    </lineage>
</organism>
<keyword evidence="2" id="KW-1185">Reference proteome</keyword>
<reference evidence="3" key="1">
    <citation type="journal article" date="2019" name="Mol. Biol. Evol.">
        <title>Blast fungal genomes show frequent chromosomal changes, gene gains and losses, and effector gene turnover.</title>
        <authorList>
            <person name="Gomez Luciano L.B."/>
            <person name="Jason Tsai I."/>
            <person name="Chuma I."/>
            <person name="Tosa Y."/>
            <person name="Chen Y.H."/>
            <person name="Li J.Y."/>
            <person name="Li M.Y."/>
            <person name="Jade Lu M.Y."/>
            <person name="Nakayashiki H."/>
            <person name="Li W.H."/>
        </authorList>
    </citation>
    <scope>NUCLEOTIDE SEQUENCE</scope>
    <source>
        <strain evidence="3">NI907</strain>
    </source>
</reference>